<comment type="caution">
    <text evidence="1">The sequence shown here is derived from an EMBL/GenBank/DDBJ whole genome shotgun (WGS) entry which is preliminary data.</text>
</comment>
<gene>
    <name evidence="1" type="ORF">KYX88_14530</name>
</gene>
<sequence>MIGLLVLLGIGGKLVIDQQKETEKLQEEMIEIVKSEEAKQVVEEGLKYLDLKAVTPEGVMQCYEIGYDSIEHNPMGGIDGEFIVNKDKNLIVLFRLDKDSN</sequence>
<evidence type="ECO:0000313" key="1">
    <source>
        <dbReference type="EMBL" id="MBX4223963.1"/>
    </source>
</evidence>
<dbReference type="EMBL" id="JAIFOC010000283">
    <property type="protein sequence ID" value="MBX4223963.1"/>
    <property type="molecule type" value="Genomic_DNA"/>
</dbReference>
<name>A0A9X1GEW0_ENTFC</name>
<dbReference type="Proteomes" id="UP001139644">
    <property type="component" value="Unassembled WGS sequence"/>
</dbReference>
<protein>
    <submittedName>
        <fullName evidence="1">DUF1310 domain-containing protein</fullName>
    </submittedName>
</protein>
<organism evidence="1 2">
    <name type="scientific">Enterococcus faecium</name>
    <name type="common">Streptococcus faecium</name>
    <dbReference type="NCBI Taxonomy" id="1352"/>
    <lineage>
        <taxon>Bacteria</taxon>
        <taxon>Bacillati</taxon>
        <taxon>Bacillota</taxon>
        <taxon>Bacilli</taxon>
        <taxon>Lactobacillales</taxon>
        <taxon>Enterococcaceae</taxon>
        <taxon>Enterococcus</taxon>
    </lineage>
</organism>
<dbReference type="InterPro" id="IPR010738">
    <property type="entry name" value="DUF1310"/>
</dbReference>
<evidence type="ECO:0000313" key="2">
    <source>
        <dbReference type="Proteomes" id="UP001139644"/>
    </source>
</evidence>
<dbReference type="Pfam" id="PF07006">
    <property type="entry name" value="DUF1310"/>
    <property type="match status" value="1"/>
</dbReference>
<feature type="non-terminal residue" evidence="1">
    <location>
        <position position="101"/>
    </location>
</feature>
<accession>A0A9X1GEW0</accession>
<reference evidence="1" key="1">
    <citation type="journal article" date="2022" name="J. Anim. Sci.">
        <title>Whole genome sequence analyses-based assessment of virulence potential and antimicrobial susceptibilities and resistance of Enterococcus faecium strains isolated from commercial swine and cattle probiotic products.</title>
        <authorList>
            <person name="Shridhar P.B."/>
            <person name="Amachawadi R.G."/>
            <person name="Tokach M."/>
            <person name="Patel I."/>
            <person name="Gangiredla J."/>
            <person name="Mammel M."/>
            <person name="Nagaraja T.G."/>
        </authorList>
    </citation>
    <scope>NUCLEOTIDE SEQUENCE</scope>
    <source>
        <strain evidence="1">EF215</strain>
    </source>
</reference>
<proteinExistence type="predicted"/>
<dbReference type="AlphaFoldDB" id="A0A9X1GEW0"/>